<evidence type="ECO:0000313" key="6">
    <source>
        <dbReference type="EMBL" id="KEP50979.1"/>
    </source>
</evidence>
<reference evidence="6 7" key="1">
    <citation type="submission" date="2013-12" db="EMBL/GenBank/DDBJ databases">
        <authorList>
            <person name="Cubeta M."/>
            <person name="Pakala S."/>
            <person name="Fedorova N."/>
            <person name="Thomas E."/>
            <person name="Dean R."/>
            <person name="Jabaji S."/>
            <person name="Neate S."/>
            <person name="Toda T."/>
            <person name="Tavantzis S."/>
            <person name="Vilgalys R."/>
            <person name="Bharathan N."/>
            <person name="Pakala S."/>
            <person name="Losada L.S."/>
            <person name="Zafar N."/>
            <person name="Nierman W."/>
        </authorList>
    </citation>
    <scope>NUCLEOTIDE SEQUENCE [LARGE SCALE GENOMIC DNA]</scope>
    <source>
        <strain evidence="6 7">123E</strain>
    </source>
</reference>
<evidence type="ECO:0000313" key="7">
    <source>
        <dbReference type="Proteomes" id="UP000027456"/>
    </source>
</evidence>
<evidence type="ECO:0000256" key="2">
    <source>
        <dbReference type="ARBA" id="ARBA00022555"/>
    </source>
</evidence>
<dbReference type="EMBL" id="AZST01000204">
    <property type="protein sequence ID" value="KEP50979.1"/>
    <property type="molecule type" value="Genomic_DNA"/>
</dbReference>
<comment type="caution">
    <text evidence="6">The sequence shown here is derived from an EMBL/GenBank/DDBJ whole genome shotgun (WGS) entry which is preliminary data.</text>
</comment>
<dbReference type="Proteomes" id="UP000027456">
    <property type="component" value="Unassembled WGS sequence"/>
</dbReference>
<evidence type="ECO:0000256" key="4">
    <source>
        <dbReference type="ARBA" id="ARBA00022884"/>
    </source>
</evidence>
<evidence type="ECO:0000256" key="1">
    <source>
        <dbReference type="ARBA" id="ARBA00013260"/>
    </source>
</evidence>
<protein>
    <recommendedName>
        <fullName evidence="1">peptidyl-tRNA hydrolase</fullName>
        <ecNumber evidence="1">3.1.1.29</ecNumber>
    </recommendedName>
</protein>
<dbReference type="OrthoDB" id="1711136at2759"/>
<comment type="similarity">
    <text evidence="5">Belongs to the PTH family.</text>
</comment>
<name>A0A074RVM6_9AGAM</name>
<keyword evidence="2" id="KW-0820">tRNA-binding</keyword>
<evidence type="ECO:0000256" key="3">
    <source>
        <dbReference type="ARBA" id="ARBA00022801"/>
    </source>
</evidence>
<dbReference type="AlphaFoldDB" id="A0A074RVM6"/>
<dbReference type="Gene3D" id="3.40.50.1470">
    <property type="entry name" value="Peptidyl-tRNA hydrolase"/>
    <property type="match status" value="1"/>
</dbReference>
<evidence type="ECO:0000256" key="5">
    <source>
        <dbReference type="ARBA" id="ARBA00038063"/>
    </source>
</evidence>
<accession>A0A074RVM6</accession>
<keyword evidence="3 6" id="KW-0378">Hydrolase</keyword>
<sequence>MARFLIAGLGNYPYPHTRHSVGQVVLDSLAGKWNISLGYERKHEAWLGTKTIDVSRTSPVEVTLVKPKLLMNISGPAITSVLKTFPSEHRTPRNLIILQDSLAHGPLTVSPKFGGSANGHNGVRSVIASMNNMASQFPPPRPANDEFHRIRLGIGRPVHKAADVANYVLGPLNREELDWWAYGGEGLNKVVAELEAIIKKSLL</sequence>
<dbReference type="InterPro" id="IPR036416">
    <property type="entry name" value="Pept_tRNA_hydro_sf"/>
</dbReference>
<dbReference type="NCBIfam" id="TIGR00447">
    <property type="entry name" value="pth"/>
    <property type="match status" value="1"/>
</dbReference>
<dbReference type="GO" id="GO:0004045">
    <property type="term" value="F:peptidyl-tRNA hydrolase activity"/>
    <property type="evidence" value="ECO:0007669"/>
    <property type="project" value="UniProtKB-EC"/>
</dbReference>
<proteinExistence type="inferred from homology"/>
<keyword evidence="7" id="KW-1185">Reference proteome</keyword>
<dbReference type="GO" id="GO:0000049">
    <property type="term" value="F:tRNA binding"/>
    <property type="evidence" value="ECO:0007669"/>
    <property type="project" value="UniProtKB-KW"/>
</dbReference>
<dbReference type="SUPFAM" id="SSF53178">
    <property type="entry name" value="Peptidyl-tRNA hydrolase-like"/>
    <property type="match status" value="1"/>
</dbReference>
<dbReference type="Pfam" id="PF01195">
    <property type="entry name" value="Pept_tRNA_hydro"/>
    <property type="match status" value="1"/>
</dbReference>
<dbReference type="InterPro" id="IPR018171">
    <property type="entry name" value="Pept_tRNA_hydro_CS"/>
</dbReference>
<dbReference type="EC" id="3.1.1.29" evidence="1"/>
<gene>
    <name evidence="6" type="ORF">V565_069970</name>
</gene>
<dbReference type="PANTHER" id="PTHR17224:SF1">
    <property type="entry name" value="PEPTIDYL-TRNA HYDROLASE"/>
    <property type="match status" value="1"/>
</dbReference>
<keyword evidence="4" id="KW-0694">RNA-binding</keyword>
<organism evidence="6 7">
    <name type="scientific">Rhizoctonia solani 123E</name>
    <dbReference type="NCBI Taxonomy" id="1423351"/>
    <lineage>
        <taxon>Eukaryota</taxon>
        <taxon>Fungi</taxon>
        <taxon>Dikarya</taxon>
        <taxon>Basidiomycota</taxon>
        <taxon>Agaricomycotina</taxon>
        <taxon>Agaricomycetes</taxon>
        <taxon>Cantharellales</taxon>
        <taxon>Ceratobasidiaceae</taxon>
        <taxon>Rhizoctonia</taxon>
    </lineage>
</organism>
<dbReference type="PANTHER" id="PTHR17224">
    <property type="entry name" value="PEPTIDYL-TRNA HYDROLASE"/>
    <property type="match status" value="1"/>
</dbReference>
<dbReference type="STRING" id="1423351.A0A074RVM6"/>
<dbReference type="PROSITE" id="PS01196">
    <property type="entry name" value="PEPT_TRNA_HYDROL_2"/>
    <property type="match status" value="1"/>
</dbReference>
<dbReference type="HOGENOM" id="CLU_062456_2_3_1"/>
<dbReference type="InterPro" id="IPR001328">
    <property type="entry name" value="Pept_tRNA_hydro"/>
</dbReference>